<accession>N6W176</accession>
<dbReference type="InterPro" id="IPR051257">
    <property type="entry name" value="Diverse_CBS-Domain"/>
</dbReference>
<dbReference type="STRING" id="626887.J057_20750"/>
<reference evidence="4 5" key="1">
    <citation type="journal article" date="2013" name="Genome Announc.">
        <title>Genome Sequence of the Polycyclic Aromatic Hydrocarbon-Degrading Bacterium Strain Marinobacter nanhaiticus D15-8WT.</title>
        <authorList>
            <person name="Cui Z."/>
            <person name="Gao W."/>
            <person name="Li Q."/>
            <person name="Xu G."/>
            <person name="Zheng L."/>
        </authorList>
    </citation>
    <scope>NUCLEOTIDE SEQUENCE [LARGE SCALE GENOMIC DNA]</scope>
    <source>
        <strain evidence="4 5">D15-8W</strain>
    </source>
</reference>
<dbReference type="SUPFAM" id="SSF54631">
    <property type="entry name" value="CBS-domain pair"/>
    <property type="match status" value="1"/>
</dbReference>
<dbReference type="PANTHER" id="PTHR43080:SF29">
    <property type="entry name" value="OS02G0818000 PROTEIN"/>
    <property type="match status" value="1"/>
</dbReference>
<comment type="caution">
    <text evidence="4">The sequence shown here is derived from an EMBL/GenBank/DDBJ whole genome shotgun (WGS) entry which is preliminary data.</text>
</comment>
<evidence type="ECO:0000313" key="5">
    <source>
        <dbReference type="Proteomes" id="UP000013165"/>
    </source>
</evidence>
<sequence length="210" mass="23417">MPIFVSEPGRPQQTRLPEIFRGRQIGVVDELNEGQSAHESRNEPIDPNAERHNRAVVRRAINEYGEQAQVDPDDTAAYLPVSRVASAAIYSLPASATFDEALKEMARHNIHHMVITADNTVAGLVDQRWILAWLHQHDEDERLVRFSSVELPAFLTATPETDAHQLARLMLAHQLNAALVIGTGERPNAIVTKTDFLRLYAESSVQEGDV</sequence>
<organism evidence="4 5">
    <name type="scientific">Marinobacter nanhaiticus D15-8W</name>
    <dbReference type="NCBI Taxonomy" id="626887"/>
    <lineage>
        <taxon>Bacteria</taxon>
        <taxon>Pseudomonadati</taxon>
        <taxon>Pseudomonadota</taxon>
        <taxon>Gammaproteobacteria</taxon>
        <taxon>Pseudomonadales</taxon>
        <taxon>Marinobacteraceae</taxon>
        <taxon>Marinobacter</taxon>
    </lineage>
</organism>
<proteinExistence type="predicted"/>
<dbReference type="AlphaFoldDB" id="N6W176"/>
<dbReference type="Pfam" id="PF00571">
    <property type="entry name" value="CBS"/>
    <property type="match status" value="2"/>
</dbReference>
<dbReference type="InterPro" id="IPR046342">
    <property type="entry name" value="CBS_dom_sf"/>
</dbReference>
<dbReference type="eggNOG" id="COG0517">
    <property type="taxonomic scope" value="Bacteria"/>
</dbReference>
<protein>
    <submittedName>
        <fullName evidence="4">CBS domain-containing protein</fullName>
    </submittedName>
</protein>
<dbReference type="CDD" id="cd02205">
    <property type="entry name" value="CBS_pair_SF"/>
    <property type="match status" value="1"/>
</dbReference>
<evidence type="ECO:0000313" key="4">
    <source>
        <dbReference type="EMBL" id="ENO13864.1"/>
    </source>
</evidence>
<gene>
    <name evidence="4" type="ORF">J057_20750</name>
</gene>
<dbReference type="EMBL" id="APLQ01000014">
    <property type="protein sequence ID" value="ENO13864.1"/>
    <property type="molecule type" value="Genomic_DNA"/>
</dbReference>
<keyword evidence="5" id="KW-1185">Reference proteome</keyword>
<evidence type="ECO:0000256" key="1">
    <source>
        <dbReference type="ARBA" id="ARBA00023122"/>
    </source>
</evidence>
<dbReference type="PATRIC" id="fig|626887.3.peg.4154"/>
<keyword evidence="1 2" id="KW-0129">CBS domain</keyword>
<dbReference type="HOGENOM" id="CLU_1303667_0_0_6"/>
<dbReference type="OrthoDB" id="6371940at2"/>
<dbReference type="InterPro" id="IPR000644">
    <property type="entry name" value="CBS_dom"/>
</dbReference>
<feature type="domain" description="CBS" evidence="3">
    <location>
        <begin position="85"/>
        <end position="141"/>
    </location>
</feature>
<dbReference type="Gene3D" id="3.10.580.10">
    <property type="entry name" value="CBS-domain"/>
    <property type="match status" value="1"/>
</dbReference>
<evidence type="ECO:0000256" key="2">
    <source>
        <dbReference type="PROSITE-ProRule" id="PRU00703"/>
    </source>
</evidence>
<evidence type="ECO:0000259" key="3">
    <source>
        <dbReference type="PROSITE" id="PS51371"/>
    </source>
</evidence>
<dbReference type="Proteomes" id="UP000013165">
    <property type="component" value="Unassembled WGS sequence"/>
</dbReference>
<name>N6W176_9GAMM</name>
<dbReference type="PROSITE" id="PS51371">
    <property type="entry name" value="CBS"/>
    <property type="match status" value="1"/>
</dbReference>
<dbReference type="SMART" id="SM00116">
    <property type="entry name" value="CBS"/>
    <property type="match status" value="2"/>
</dbReference>
<dbReference type="RefSeq" id="WP_004582085.1">
    <property type="nucleotide sequence ID" value="NZ_AP028878.1"/>
</dbReference>
<dbReference type="PANTHER" id="PTHR43080">
    <property type="entry name" value="CBS DOMAIN-CONTAINING PROTEIN CBSX3, MITOCHONDRIAL"/>
    <property type="match status" value="1"/>
</dbReference>